<dbReference type="RefSeq" id="WP_211275784.1">
    <property type="nucleotide sequence ID" value="NZ_NBBJ01000003.1"/>
</dbReference>
<feature type="domain" description="PAS" evidence="16">
    <location>
        <begin position="26"/>
        <end position="75"/>
    </location>
</feature>
<dbReference type="SUPFAM" id="SSF55785">
    <property type="entry name" value="PYP-like sensor domain (PAS domain)"/>
    <property type="match status" value="1"/>
</dbReference>
<keyword evidence="14" id="KW-0843">Virulence</keyword>
<evidence type="ECO:0000256" key="15">
    <source>
        <dbReference type="ARBA" id="ARBA00023170"/>
    </source>
</evidence>
<evidence type="ECO:0000256" key="14">
    <source>
        <dbReference type="ARBA" id="ARBA00023026"/>
    </source>
</evidence>
<evidence type="ECO:0000256" key="4">
    <source>
        <dbReference type="ARBA" id="ARBA00022553"/>
    </source>
</evidence>
<dbReference type="InterPro" id="IPR000700">
    <property type="entry name" value="PAS-assoc_C"/>
</dbReference>
<keyword evidence="7" id="KW-0288">FMN</keyword>
<name>A0A245ZJU2_9SPHN</name>
<evidence type="ECO:0000256" key="13">
    <source>
        <dbReference type="ARBA" id="ARBA00022991"/>
    </source>
</evidence>
<dbReference type="Pfam" id="PF07536">
    <property type="entry name" value="HWE_HK"/>
    <property type="match status" value="1"/>
</dbReference>
<evidence type="ECO:0000256" key="10">
    <source>
        <dbReference type="ARBA" id="ARBA00022741"/>
    </source>
</evidence>
<keyword evidence="8 18" id="KW-0808">Transferase</keyword>
<dbReference type="NCBIfam" id="NF010077">
    <property type="entry name" value="PRK13559.1"/>
    <property type="match status" value="1"/>
</dbReference>
<dbReference type="PROSITE" id="PS50113">
    <property type="entry name" value="PAC"/>
    <property type="match status" value="1"/>
</dbReference>
<evidence type="ECO:0000256" key="3">
    <source>
        <dbReference type="ARBA" id="ARBA00022543"/>
    </source>
</evidence>
<dbReference type="SMART" id="SM00091">
    <property type="entry name" value="PAS"/>
    <property type="match status" value="1"/>
</dbReference>
<keyword evidence="19" id="KW-1185">Reference proteome</keyword>
<reference evidence="18 19" key="1">
    <citation type="submission" date="2017-03" db="EMBL/GenBank/DDBJ databases">
        <title>Genome sequence of Sphingomonas mucosissima DSM 17494.</title>
        <authorList>
            <person name="Poehlein A."/>
            <person name="Wuebbeler J.H."/>
            <person name="Steinbuechel A."/>
            <person name="Daniel R."/>
        </authorList>
    </citation>
    <scope>NUCLEOTIDE SEQUENCE [LARGE SCALE GENOMIC DNA]</scope>
    <source>
        <strain evidence="18 19">DSM 17494</strain>
    </source>
</reference>
<dbReference type="PANTHER" id="PTHR41523">
    <property type="entry name" value="TWO-COMPONENT SYSTEM SENSOR PROTEIN"/>
    <property type="match status" value="1"/>
</dbReference>
<evidence type="ECO:0000256" key="7">
    <source>
        <dbReference type="ARBA" id="ARBA00022643"/>
    </source>
</evidence>
<keyword evidence="9" id="KW-0677">Repeat</keyword>
<evidence type="ECO:0000256" key="6">
    <source>
        <dbReference type="ARBA" id="ARBA00022630"/>
    </source>
</evidence>
<keyword evidence="5" id="KW-0716">Sensory transduction</keyword>
<dbReference type="PROSITE" id="PS50112">
    <property type="entry name" value="PAS"/>
    <property type="match status" value="1"/>
</dbReference>
<dbReference type="InterPro" id="IPR001610">
    <property type="entry name" value="PAC"/>
</dbReference>
<gene>
    <name evidence="18" type="primary">lov</name>
    <name evidence="18" type="ORF">SPMU_24330</name>
</gene>
<keyword evidence="10" id="KW-0547">Nucleotide-binding</keyword>
<keyword evidence="11 18" id="KW-0418">Kinase</keyword>
<dbReference type="PANTHER" id="PTHR41523:SF8">
    <property type="entry name" value="ETHYLENE RESPONSE SENSOR PROTEIN"/>
    <property type="match status" value="1"/>
</dbReference>
<dbReference type="CDD" id="cd00130">
    <property type="entry name" value="PAS"/>
    <property type="match status" value="1"/>
</dbReference>
<dbReference type="SMART" id="SM00086">
    <property type="entry name" value="PAC"/>
    <property type="match status" value="1"/>
</dbReference>
<accession>A0A245ZJU2</accession>
<evidence type="ECO:0000256" key="5">
    <source>
        <dbReference type="ARBA" id="ARBA00022606"/>
    </source>
</evidence>
<dbReference type="EMBL" id="NBBJ01000003">
    <property type="protein sequence ID" value="OWK30011.1"/>
    <property type="molecule type" value="Genomic_DNA"/>
</dbReference>
<evidence type="ECO:0000256" key="12">
    <source>
        <dbReference type="ARBA" id="ARBA00022840"/>
    </source>
</evidence>
<evidence type="ECO:0000259" key="17">
    <source>
        <dbReference type="PROSITE" id="PS50113"/>
    </source>
</evidence>
<evidence type="ECO:0000256" key="1">
    <source>
        <dbReference type="ARBA" id="ARBA00000085"/>
    </source>
</evidence>
<keyword evidence="6" id="KW-0285">Flavoprotein</keyword>
<dbReference type="SMART" id="SM00911">
    <property type="entry name" value="HWE_HK"/>
    <property type="match status" value="1"/>
</dbReference>
<keyword evidence="12" id="KW-0067">ATP-binding</keyword>
<sequence>MMKLHEDASLHGDAPVAAQAGMMNDRRELALVAVERTRMPMVVTDPRQPDAPIVLANQAFLDLTGYSSEEVLGRNCRFLQGPGTSADDVDKIRHGLAEGNDVEVELLNYRKDGSSFVNQLAISPVLADDGTLLYYFGSQKDVTERRRAQLLEDTERRLLMEVDHRAMNAMALVQSIVRLSRGDTPEAYAASIQGRVDALACAHRLLAKRSWTGAQLGELVSVLVASRGDTARVRHDGPDVLLGPRLAQPIALVLNELMENALTHGALSDTEGTVSLQWRCDNGRASLEWREWTSKALSAPKRPGFGIGTIKGVISRQLDGSVKLDWTDRGLHVDLAFDTEGSATQVLD</sequence>
<dbReference type="EC" id="2.7.13.3" evidence="2"/>
<evidence type="ECO:0000259" key="16">
    <source>
        <dbReference type="PROSITE" id="PS50112"/>
    </source>
</evidence>
<dbReference type="GO" id="GO:0009881">
    <property type="term" value="F:photoreceptor activity"/>
    <property type="evidence" value="ECO:0007669"/>
    <property type="project" value="UniProtKB-KW"/>
</dbReference>
<evidence type="ECO:0000256" key="2">
    <source>
        <dbReference type="ARBA" id="ARBA00012438"/>
    </source>
</evidence>
<evidence type="ECO:0000256" key="8">
    <source>
        <dbReference type="ARBA" id="ARBA00022679"/>
    </source>
</evidence>
<dbReference type="Pfam" id="PF13426">
    <property type="entry name" value="PAS_9"/>
    <property type="match status" value="1"/>
</dbReference>
<feature type="domain" description="PAC" evidence="17">
    <location>
        <begin position="100"/>
        <end position="154"/>
    </location>
</feature>
<proteinExistence type="predicted"/>
<dbReference type="InterPro" id="IPR011102">
    <property type="entry name" value="Sig_transdc_His_kinase_HWE"/>
</dbReference>
<dbReference type="InterPro" id="IPR035965">
    <property type="entry name" value="PAS-like_dom_sf"/>
</dbReference>
<dbReference type="InterPro" id="IPR000014">
    <property type="entry name" value="PAS"/>
</dbReference>
<protein>
    <recommendedName>
        <fullName evidence="2">histidine kinase</fullName>
        <ecNumber evidence="2">2.7.13.3</ecNumber>
    </recommendedName>
</protein>
<comment type="catalytic activity">
    <reaction evidence="1">
        <text>ATP + protein L-histidine = ADP + protein N-phospho-L-histidine.</text>
        <dbReference type="EC" id="2.7.13.3"/>
    </reaction>
</comment>
<organism evidence="18 19">
    <name type="scientific">Sphingomonas mucosissima</name>
    <dbReference type="NCBI Taxonomy" id="370959"/>
    <lineage>
        <taxon>Bacteria</taxon>
        <taxon>Pseudomonadati</taxon>
        <taxon>Pseudomonadota</taxon>
        <taxon>Alphaproteobacteria</taxon>
        <taxon>Sphingomonadales</taxon>
        <taxon>Sphingomonadaceae</taxon>
        <taxon>Sphingomonas</taxon>
    </lineage>
</organism>
<evidence type="ECO:0000313" key="19">
    <source>
        <dbReference type="Proteomes" id="UP000197783"/>
    </source>
</evidence>
<comment type="caution">
    <text evidence="18">The sequence shown here is derived from an EMBL/GenBank/DDBJ whole genome shotgun (WGS) entry which is preliminary data.</text>
</comment>
<dbReference type="Gene3D" id="3.30.565.10">
    <property type="entry name" value="Histidine kinase-like ATPase, C-terminal domain"/>
    <property type="match status" value="1"/>
</dbReference>
<dbReference type="InterPro" id="IPR036890">
    <property type="entry name" value="HATPase_C_sf"/>
</dbReference>
<evidence type="ECO:0000313" key="18">
    <source>
        <dbReference type="EMBL" id="OWK30011.1"/>
    </source>
</evidence>
<evidence type="ECO:0000256" key="11">
    <source>
        <dbReference type="ARBA" id="ARBA00022777"/>
    </source>
</evidence>
<dbReference type="GO" id="GO:0004673">
    <property type="term" value="F:protein histidine kinase activity"/>
    <property type="evidence" value="ECO:0007669"/>
    <property type="project" value="UniProtKB-EC"/>
</dbReference>
<dbReference type="NCBIfam" id="TIGR00229">
    <property type="entry name" value="sensory_box"/>
    <property type="match status" value="1"/>
</dbReference>
<dbReference type="AlphaFoldDB" id="A0A245ZJU2"/>
<dbReference type="Gene3D" id="3.30.450.20">
    <property type="entry name" value="PAS domain"/>
    <property type="match status" value="1"/>
</dbReference>
<keyword evidence="13" id="KW-0157">Chromophore</keyword>
<dbReference type="GO" id="GO:0005524">
    <property type="term" value="F:ATP binding"/>
    <property type="evidence" value="ECO:0007669"/>
    <property type="project" value="UniProtKB-KW"/>
</dbReference>
<keyword evidence="3" id="KW-0600">Photoreceptor protein</keyword>
<keyword evidence="4" id="KW-0597">Phosphoprotein</keyword>
<evidence type="ECO:0000256" key="9">
    <source>
        <dbReference type="ARBA" id="ARBA00022737"/>
    </source>
</evidence>
<dbReference type="Proteomes" id="UP000197783">
    <property type="component" value="Unassembled WGS sequence"/>
</dbReference>
<keyword evidence="15" id="KW-0675">Receptor</keyword>